<proteinExistence type="predicted"/>
<keyword evidence="2" id="KW-1185">Reference proteome</keyword>
<dbReference type="HOGENOM" id="CLU_3051273_0_0_1"/>
<evidence type="ECO:0000313" key="2">
    <source>
        <dbReference type="Proteomes" id="UP000054018"/>
    </source>
</evidence>
<protein>
    <submittedName>
        <fullName evidence="1">Uncharacterized protein</fullName>
    </submittedName>
</protein>
<sequence length="54" mass="5942">MSLCSVQSSNSHESLAHVITATCPHRAGAGYVPLRSLCECYMYMGQQFDTNTED</sequence>
<reference evidence="1 2" key="1">
    <citation type="submission" date="2014-04" db="EMBL/GenBank/DDBJ databases">
        <authorList>
            <consortium name="DOE Joint Genome Institute"/>
            <person name="Kuo A."/>
            <person name="Kohler A."/>
            <person name="Costa M.D."/>
            <person name="Nagy L.G."/>
            <person name="Floudas D."/>
            <person name="Copeland A."/>
            <person name="Barry K.W."/>
            <person name="Cichocki N."/>
            <person name="Veneault-Fourrey C."/>
            <person name="LaButti K."/>
            <person name="Lindquist E.A."/>
            <person name="Lipzen A."/>
            <person name="Lundell T."/>
            <person name="Morin E."/>
            <person name="Murat C."/>
            <person name="Sun H."/>
            <person name="Tunlid A."/>
            <person name="Henrissat B."/>
            <person name="Grigoriev I.V."/>
            <person name="Hibbett D.S."/>
            <person name="Martin F."/>
            <person name="Nordberg H.P."/>
            <person name="Cantor M.N."/>
            <person name="Hua S.X."/>
        </authorList>
    </citation>
    <scope>NUCLEOTIDE SEQUENCE [LARGE SCALE GENOMIC DNA]</scope>
    <source>
        <strain evidence="1 2">441</strain>
    </source>
</reference>
<gene>
    <name evidence="1" type="ORF">PISMIDRAFT_679989</name>
</gene>
<name>A0A0C9Z9T6_9AGAM</name>
<dbReference type="EMBL" id="KN833736">
    <property type="protein sequence ID" value="KIK22754.1"/>
    <property type="molecule type" value="Genomic_DNA"/>
</dbReference>
<reference evidence="2" key="2">
    <citation type="submission" date="2015-01" db="EMBL/GenBank/DDBJ databases">
        <title>Evolutionary Origins and Diversification of the Mycorrhizal Mutualists.</title>
        <authorList>
            <consortium name="DOE Joint Genome Institute"/>
            <consortium name="Mycorrhizal Genomics Consortium"/>
            <person name="Kohler A."/>
            <person name="Kuo A."/>
            <person name="Nagy L.G."/>
            <person name="Floudas D."/>
            <person name="Copeland A."/>
            <person name="Barry K.W."/>
            <person name="Cichocki N."/>
            <person name="Veneault-Fourrey C."/>
            <person name="LaButti K."/>
            <person name="Lindquist E.A."/>
            <person name="Lipzen A."/>
            <person name="Lundell T."/>
            <person name="Morin E."/>
            <person name="Murat C."/>
            <person name="Riley R."/>
            <person name="Ohm R."/>
            <person name="Sun H."/>
            <person name="Tunlid A."/>
            <person name="Henrissat B."/>
            <person name="Grigoriev I.V."/>
            <person name="Hibbett D.S."/>
            <person name="Martin F."/>
        </authorList>
    </citation>
    <scope>NUCLEOTIDE SEQUENCE [LARGE SCALE GENOMIC DNA]</scope>
    <source>
        <strain evidence="2">441</strain>
    </source>
</reference>
<dbReference type="Proteomes" id="UP000054018">
    <property type="component" value="Unassembled WGS sequence"/>
</dbReference>
<evidence type="ECO:0000313" key="1">
    <source>
        <dbReference type="EMBL" id="KIK22754.1"/>
    </source>
</evidence>
<dbReference type="AlphaFoldDB" id="A0A0C9Z9T6"/>
<organism evidence="1 2">
    <name type="scientific">Pisolithus microcarpus 441</name>
    <dbReference type="NCBI Taxonomy" id="765257"/>
    <lineage>
        <taxon>Eukaryota</taxon>
        <taxon>Fungi</taxon>
        <taxon>Dikarya</taxon>
        <taxon>Basidiomycota</taxon>
        <taxon>Agaricomycotina</taxon>
        <taxon>Agaricomycetes</taxon>
        <taxon>Agaricomycetidae</taxon>
        <taxon>Boletales</taxon>
        <taxon>Sclerodermatineae</taxon>
        <taxon>Pisolithaceae</taxon>
        <taxon>Pisolithus</taxon>
    </lineage>
</organism>
<accession>A0A0C9Z9T6</accession>